<gene>
    <name evidence="4" type="ORF">E1091_14395</name>
</gene>
<accession>A0ABY2DEK0</accession>
<proteinExistence type="predicted"/>
<feature type="DNA-binding region" description="H-T-H motif" evidence="2">
    <location>
        <begin position="40"/>
        <end position="59"/>
    </location>
</feature>
<evidence type="ECO:0000259" key="3">
    <source>
        <dbReference type="PROSITE" id="PS50977"/>
    </source>
</evidence>
<evidence type="ECO:0000256" key="1">
    <source>
        <dbReference type="ARBA" id="ARBA00023125"/>
    </source>
</evidence>
<dbReference type="EMBL" id="SMKE01000570">
    <property type="protein sequence ID" value="TDB90075.1"/>
    <property type="molecule type" value="Genomic_DNA"/>
</dbReference>
<dbReference type="PRINTS" id="PR00455">
    <property type="entry name" value="HTHTETR"/>
</dbReference>
<keyword evidence="5" id="KW-1185">Reference proteome</keyword>
<dbReference type="SUPFAM" id="SSF48498">
    <property type="entry name" value="Tetracyclin repressor-like, C-terminal domain"/>
    <property type="match status" value="1"/>
</dbReference>
<feature type="domain" description="HTH tetR-type" evidence="3">
    <location>
        <begin position="17"/>
        <end position="77"/>
    </location>
</feature>
<reference evidence="4 5" key="1">
    <citation type="submission" date="2019-02" db="EMBL/GenBank/DDBJ databases">
        <title>Draft genome sequences of novel Actinobacteria.</title>
        <authorList>
            <person name="Sahin N."/>
            <person name="Ay H."/>
            <person name="Saygin H."/>
        </authorList>
    </citation>
    <scope>NUCLEOTIDE SEQUENCE [LARGE SCALE GENOMIC DNA]</scope>
    <source>
        <strain evidence="4 5">JCM 30529</strain>
    </source>
</reference>
<dbReference type="InterPro" id="IPR001647">
    <property type="entry name" value="HTH_TetR"/>
</dbReference>
<dbReference type="SUPFAM" id="SSF46689">
    <property type="entry name" value="Homeodomain-like"/>
    <property type="match status" value="1"/>
</dbReference>
<dbReference type="Pfam" id="PF00440">
    <property type="entry name" value="TetR_N"/>
    <property type="match status" value="1"/>
</dbReference>
<dbReference type="Pfam" id="PF17940">
    <property type="entry name" value="TetR_C_31"/>
    <property type="match status" value="1"/>
</dbReference>
<dbReference type="PANTHER" id="PTHR30055:SF231">
    <property type="entry name" value="TRANSCRIPTIONAL REGULATORY PROTEIN (PROBABLY DEOR-FAMILY)-RELATED"/>
    <property type="match status" value="1"/>
</dbReference>
<name>A0ABY2DEK0_9ACTN</name>
<keyword evidence="1 2" id="KW-0238">DNA-binding</keyword>
<protein>
    <submittedName>
        <fullName evidence="4">TetR family transcriptional regulator</fullName>
    </submittedName>
</protein>
<dbReference type="InterPro" id="IPR036271">
    <property type="entry name" value="Tet_transcr_reg_TetR-rel_C_sf"/>
</dbReference>
<comment type="caution">
    <text evidence="4">The sequence shown here is derived from an EMBL/GenBank/DDBJ whole genome shotgun (WGS) entry which is preliminary data.</text>
</comment>
<sequence>MSAADRPRRAVRPRDPEGRRRAILAAALEVIAEVGVGRTTHRAVAGRAGVPLGATTYYFPSLADLVAAALAQAHADLDVELGTWAAHLGDGTDLPARLTRLLCGYLADRGRALTEFESYLAAARDPELRGLAMAWVDTLRQVLTPLVGDEAARSVVALLDGVALQHLATGDPFDTALVEAAVTALTTRPPGR</sequence>
<dbReference type="Gene3D" id="1.10.357.10">
    <property type="entry name" value="Tetracycline Repressor, domain 2"/>
    <property type="match status" value="1"/>
</dbReference>
<evidence type="ECO:0000256" key="2">
    <source>
        <dbReference type="PROSITE-ProRule" id="PRU00335"/>
    </source>
</evidence>
<organism evidence="4 5">
    <name type="scientific">Micromonospora fluostatini</name>
    <dbReference type="NCBI Taxonomy" id="1629071"/>
    <lineage>
        <taxon>Bacteria</taxon>
        <taxon>Bacillati</taxon>
        <taxon>Actinomycetota</taxon>
        <taxon>Actinomycetes</taxon>
        <taxon>Micromonosporales</taxon>
        <taxon>Micromonosporaceae</taxon>
        <taxon>Micromonospora</taxon>
    </lineage>
</organism>
<evidence type="ECO:0000313" key="5">
    <source>
        <dbReference type="Proteomes" id="UP000295626"/>
    </source>
</evidence>
<dbReference type="InterPro" id="IPR050109">
    <property type="entry name" value="HTH-type_TetR-like_transc_reg"/>
</dbReference>
<dbReference type="Proteomes" id="UP000295626">
    <property type="component" value="Unassembled WGS sequence"/>
</dbReference>
<dbReference type="PROSITE" id="PS50977">
    <property type="entry name" value="HTH_TETR_2"/>
    <property type="match status" value="1"/>
</dbReference>
<dbReference type="PANTHER" id="PTHR30055">
    <property type="entry name" value="HTH-TYPE TRANSCRIPTIONAL REGULATOR RUTR"/>
    <property type="match status" value="1"/>
</dbReference>
<dbReference type="InterPro" id="IPR041583">
    <property type="entry name" value="TetR_C_31"/>
</dbReference>
<evidence type="ECO:0000313" key="4">
    <source>
        <dbReference type="EMBL" id="TDB90075.1"/>
    </source>
</evidence>
<dbReference type="InterPro" id="IPR009057">
    <property type="entry name" value="Homeodomain-like_sf"/>
</dbReference>